<feature type="region of interest" description="Disordered" evidence="1">
    <location>
        <begin position="81"/>
        <end position="118"/>
    </location>
</feature>
<protein>
    <submittedName>
        <fullName evidence="3">Uncharacterized protein</fullName>
    </submittedName>
</protein>
<comment type="caution">
    <text evidence="3">The sequence shown here is derived from an EMBL/GenBank/DDBJ whole genome shotgun (WGS) entry which is preliminary data.</text>
</comment>
<name>A0ABR3FI63_9AGAR</name>
<keyword evidence="4" id="KW-1185">Reference proteome</keyword>
<proteinExistence type="predicted"/>
<accession>A0ABR3FI63</accession>
<sequence>MKPCDEMVAKQDVLILCAQVFYSFLVPAMGIASTLIIVRVVLGIAIKDEESFRATVLQDYGTATTPQWTLSSIIGMHSQCDTNSVEGTEDPEEGPNALESLAKVESDSKRVPSMNSRD</sequence>
<dbReference type="Proteomes" id="UP001465976">
    <property type="component" value="Unassembled WGS sequence"/>
</dbReference>
<evidence type="ECO:0000313" key="4">
    <source>
        <dbReference type="Proteomes" id="UP001465976"/>
    </source>
</evidence>
<keyword evidence="2" id="KW-0812">Transmembrane</keyword>
<evidence type="ECO:0000256" key="1">
    <source>
        <dbReference type="SAM" id="MobiDB-lite"/>
    </source>
</evidence>
<keyword evidence="2" id="KW-1133">Transmembrane helix</keyword>
<reference evidence="3 4" key="1">
    <citation type="submission" date="2024-02" db="EMBL/GenBank/DDBJ databases">
        <title>A draft genome for the cacao thread blight pathogen Marasmius crinis-equi.</title>
        <authorList>
            <person name="Cohen S.P."/>
            <person name="Baruah I.K."/>
            <person name="Amoako-Attah I."/>
            <person name="Bukari Y."/>
            <person name="Meinhardt L.W."/>
            <person name="Bailey B.A."/>
        </authorList>
    </citation>
    <scope>NUCLEOTIDE SEQUENCE [LARGE SCALE GENOMIC DNA]</scope>
    <source>
        <strain evidence="3 4">GH-76</strain>
    </source>
</reference>
<feature type="compositionally biased region" description="Basic and acidic residues" evidence="1">
    <location>
        <begin position="102"/>
        <end position="118"/>
    </location>
</feature>
<dbReference type="EMBL" id="JBAHYK010000354">
    <property type="protein sequence ID" value="KAL0574897.1"/>
    <property type="molecule type" value="Genomic_DNA"/>
</dbReference>
<keyword evidence="2" id="KW-0472">Membrane</keyword>
<evidence type="ECO:0000313" key="3">
    <source>
        <dbReference type="EMBL" id="KAL0574897.1"/>
    </source>
</evidence>
<gene>
    <name evidence="3" type="ORF">V5O48_007069</name>
</gene>
<organism evidence="3 4">
    <name type="scientific">Marasmius crinis-equi</name>
    <dbReference type="NCBI Taxonomy" id="585013"/>
    <lineage>
        <taxon>Eukaryota</taxon>
        <taxon>Fungi</taxon>
        <taxon>Dikarya</taxon>
        <taxon>Basidiomycota</taxon>
        <taxon>Agaricomycotina</taxon>
        <taxon>Agaricomycetes</taxon>
        <taxon>Agaricomycetidae</taxon>
        <taxon>Agaricales</taxon>
        <taxon>Marasmiineae</taxon>
        <taxon>Marasmiaceae</taxon>
        <taxon>Marasmius</taxon>
    </lineage>
</organism>
<feature type="transmembrane region" description="Helical" evidence="2">
    <location>
        <begin position="20"/>
        <end position="42"/>
    </location>
</feature>
<evidence type="ECO:0000256" key="2">
    <source>
        <dbReference type="SAM" id="Phobius"/>
    </source>
</evidence>